<dbReference type="EMBL" id="JAGGMR010000001">
    <property type="protein sequence ID" value="MBP2192942.1"/>
    <property type="molecule type" value="Genomic_DNA"/>
</dbReference>
<dbReference type="SUPFAM" id="SSF53720">
    <property type="entry name" value="ALDH-like"/>
    <property type="match status" value="1"/>
</dbReference>
<dbReference type="Proteomes" id="UP001519325">
    <property type="component" value="Unassembled WGS sequence"/>
</dbReference>
<reference evidence="2 3" key="1">
    <citation type="submission" date="2021-03" db="EMBL/GenBank/DDBJ databases">
        <title>Sequencing the genomes of 1000 actinobacteria strains.</title>
        <authorList>
            <person name="Klenk H.-P."/>
        </authorList>
    </citation>
    <scope>NUCLEOTIDE SEQUENCE [LARGE SCALE GENOMIC DNA]</scope>
    <source>
        <strain evidence="2 3">DSM 45516</strain>
    </source>
</reference>
<keyword evidence="3" id="KW-1185">Reference proteome</keyword>
<dbReference type="InterPro" id="IPR016161">
    <property type="entry name" value="Ald_DH/histidinol_DH"/>
</dbReference>
<evidence type="ECO:0000313" key="3">
    <source>
        <dbReference type="Proteomes" id="UP001519325"/>
    </source>
</evidence>
<accession>A0ABS4QMM1</accession>
<name>A0ABS4QMM1_9NOCA</name>
<organism evidence="2 3">
    <name type="scientific">Nocardia goodfellowii</name>
    <dbReference type="NCBI Taxonomy" id="882446"/>
    <lineage>
        <taxon>Bacteria</taxon>
        <taxon>Bacillati</taxon>
        <taxon>Actinomycetota</taxon>
        <taxon>Actinomycetes</taxon>
        <taxon>Mycobacteriales</taxon>
        <taxon>Nocardiaceae</taxon>
        <taxon>Nocardia</taxon>
    </lineage>
</organism>
<sequence length="127" mass="14568">MTLRSVMDERPKRLSQNEAFVVFDPATGEQTSAFTDRREGCANDAVGRVKSSFEASIWREVPARERAKIMWRIPDLSEAVAMANDSTYVLEAMVWTINLDRRGHRLAKRAADGRHRPELWVGLRSRH</sequence>
<dbReference type="InterPro" id="IPR016162">
    <property type="entry name" value="Ald_DH_N"/>
</dbReference>
<dbReference type="Gene3D" id="3.40.605.10">
    <property type="entry name" value="Aldehyde Dehydrogenase, Chain A, domain 1"/>
    <property type="match status" value="1"/>
</dbReference>
<gene>
    <name evidence="2" type="ORF">BJ987_005843</name>
</gene>
<dbReference type="RefSeq" id="WP_209896125.1">
    <property type="nucleotide sequence ID" value="NZ_JAGGMR010000001.1"/>
</dbReference>
<protein>
    <submittedName>
        <fullName evidence="2">Acyl-CoA reductase-like NAD-dependent aldehyde dehydrogenase</fullName>
    </submittedName>
</protein>
<evidence type="ECO:0000256" key="1">
    <source>
        <dbReference type="ARBA" id="ARBA00023002"/>
    </source>
</evidence>
<comment type="caution">
    <text evidence="2">The sequence shown here is derived from an EMBL/GenBank/DDBJ whole genome shotgun (WGS) entry which is preliminary data.</text>
</comment>
<proteinExistence type="predicted"/>
<evidence type="ECO:0000313" key="2">
    <source>
        <dbReference type="EMBL" id="MBP2192942.1"/>
    </source>
</evidence>
<keyword evidence="1" id="KW-0560">Oxidoreductase</keyword>